<dbReference type="OrthoDB" id="9807907at2"/>
<name>R7ZUM2_9BACT</name>
<evidence type="ECO:0000313" key="1">
    <source>
        <dbReference type="EMBL" id="EON77723.1"/>
    </source>
</evidence>
<dbReference type="RefSeq" id="WP_010853781.1">
    <property type="nucleotide sequence ID" value="NZ_AQHR01000049.1"/>
</dbReference>
<dbReference type="AlphaFoldDB" id="R7ZUM2"/>
<organism evidence="1 2">
    <name type="scientific">Lunatimonas lonarensis</name>
    <dbReference type="NCBI Taxonomy" id="1232681"/>
    <lineage>
        <taxon>Bacteria</taxon>
        <taxon>Pseudomonadati</taxon>
        <taxon>Bacteroidota</taxon>
        <taxon>Cytophagia</taxon>
        <taxon>Cytophagales</taxon>
        <taxon>Cyclobacteriaceae</taxon>
    </lineage>
</organism>
<protein>
    <submittedName>
        <fullName evidence="1">Uncharacterized protein</fullName>
    </submittedName>
</protein>
<accession>R7ZUM2</accession>
<gene>
    <name evidence="1" type="ORF">ADIS_1642</name>
</gene>
<sequence length="151" mass="17458">MDKRELERVLVQGEGLRIEVKEAQHGIPDTLYDTVSAFLNRRRFTGPLDLETFDAEPKNPNIRAFFNILTWPEKSGELTNIRFLINNNLAVDELQKEGSWTEKSGKLLKKRARILLSVLLLTLISMSLEELAGKLGFRSKERFRNDYIKSH</sequence>
<keyword evidence="2" id="KW-1185">Reference proteome</keyword>
<proteinExistence type="predicted"/>
<dbReference type="Proteomes" id="UP000013909">
    <property type="component" value="Unassembled WGS sequence"/>
</dbReference>
<evidence type="ECO:0000313" key="2">
    <source>
        <dbReference type="Proteomes" id="UP000013909"/>
    </source>
</evidence>
<reference evidence="1 2" key="1">
    <citation type="submission" date="2013-02" db="EMBL/GenBank/DDBJ databases">
        <title>A novel strain isolated from Lonar lake, Maharashtra, India.</title>
        <authorList>
            <person name="Singh A."/>
        </authorList>
    </citation>
    <scope>NUCLEOTIDE SEQUENCE [LARGE SCALE GENOMIC DNA]</scope>
    <source>
        <strain evidence="1 2">AK24</strain>
    </source>
</reference>
<dbReference type="EMBL" id="AQHR01000049">
    <property type="protein sequence ID" value="EON77723.1"/>
    <property type="molecule type" value="Genomic_DNA"/>
</dbReference>
<comment type="caution">
    <text evidence="1">The sequence shown here is derived from an EMBL/GenBank/DDBJ whole genome shotgun (WGS) entry which is preliminary data.</text>
</comment>